<accession>A0AAW0SMS7</accession>
<name>A0AAW0SMS7_SCYPA</name>
<evidence type="ECO:0000313" key="2">
    <source>
        <dbReference type="Proteomes" id="UP001487740"/>
    </source>
</evidence>
<organism evidence="1 2">
    <name type="scientific">Scylla paramamosain</name>
    <name type="common">Mud crab</name>
    <dbReference type="NCBI Taxonomy" id="85552"/>
    <lineage>
        <taxon>Eukaryota</taxon>
        <taxon>Metazoa</taxon>
        <taxon>Ecdysozoa</taxon>
        <taxon>Arthropoda</taxon>
        <taxon>Crustacea</taxon>
        <taxon>Multicrustacea</taxon>
        <taxon>Malacostraca</taxon>
        <taxon>Eumalacostraca</taxon>
        <taxon>Eucarida</taxon>
        <taxon>Decapoda</taxon>
        <taxon>Pleocyemata</taxon>
        <taxon>Brachyura</taxon>
        <taxon>Eubrachyura</taxon>
        <taxon>Portunoidea</taxon>
        <taxon>Portunidae</taxon>
        <taxon>Portuninae</taxon>
        <taxon>Scylla</taxon>
    </lineage>
</organism>
<dbReference type="Proteomes" id="UP001487740">
    <property type="component" value="Unassembled WGS sequence"/>
</dbReference>
<sequence length="128" mass="13701">MRCGLRCRRHGHYHTAAAGQLSLPPLLRSALGATGGLKARKQSTLPQGNQVVSPWHVPQTSTNVYVDESVESRVTGGGEHAVILLTSGCHPRCSSESPPWQVSLRVSTPLPRRETGDGGLAVHHLTLL</sequence>
<protein>
    <submittedName>
        <fullName evidence="1">Uncharacterized protein</fullName>
    </submittedName>
</protein>
<proteinExistence type="predicted"/>
<dbReference type="EMBL" id="JARAKH010000049">
    <property type="protein sequence ID" value="KAK8376065.1"/>
    <property type="molecule type" value="Genomic_DNA"/>
</dbReference>
<evidence type="ECO:0000313" key="1">
    <source>
        <dbReference type="EMBL" id="KAK8376065.1"/>
    </source>
</evidence>
<comment type="caution">
    <text evidence="1">The sequence shown here is derived from an EMBL/GenBank/DDBJ whole genome shotgun (WGS) entry which is preliminary data.</text>
</comment>
<gene>
    <name evidence="1" type="ORF">O3P69_008646</name>
</gene>
<reference evidence="1 2" key="1">
    <citation type="submission" date="2023-03" db="EMBL/GenBank/DDBJ databases">
        <title>High-quality genome of Scylla paramamosain provides insights in environmental adaptation.</title>
        <authorList>
            <person name="Zhang L."/>
        </authorList>
    </citation>
    <scope>NUCLEOTIDE SEQUENCE [LARGE SCALE GENOMIC DNA]</scope>
    <source>
        <strain evidence="1">LZ_2023a</strain>
        <tissue evidence="1">Muscle</tissue>
    </source>
</reference>
<dbReference type="AlphaFoldDB" id="A0AAW0SMS7"/>
<keyword evidence="2" id="KW-1185">Reference proteome</keyword>